<dbReference type="GO" id="GO:0003677">
    <property type="term" value="F:DNA binding"/>
    <property type="evidence" value="ECO:0007669"/>
    <property type="project" value="UniProtKB-KW"/>
</dbReference>
<organism evidence="1 2">
    <name type="scientific">Bacteroides clarus</name>
    <dbReference type="NCBI Taxonomy" id="626929"/>
    <lineage>
        <taxon>Bacteria</taxon>
        <taxon>Pseudomonadati</taxon>
        <taxon>Bacteroidota</taxon>
        <taxon>Bacteroidia</taxon>
        <taxon>Bacteroidales</taxon>
        <taxon>Bacteroidaceae</taxon>
        <taxon>Bacteroides</taxon>
    </lineage>
</organism>
<evidence type="ECO:0000313" key="1">
    <source>
        <dbReference type="EMBL" id="OUP33723.1"/>
    </source>
</evidence>
<keyword evidence="1" id="KW-0238">DNA-binding</keyword>
<dbReference type="InterPro" id="IPR010985">
    <property type="entry name" value="Ribbon_hlx_hlx"/>
</dbReference>
<gene>
    <name evidence="1" type="ORF">B5F24_11125</name>
</gene>
<comment type="caution">
    <text evidence="1">The sequence shown here is derived from an EMBL/GenBank/DDBJ whole genome shotgun (WGS) entry which is preliminary data.</text>
</comment>
<dbReference type="Gene3D" id="1.10.1220.10">
    <property type="entry name" value="Met repressor-like"/>
    <property type="match status" value="1"/>
</dbReference>
<dbReference type="Proteomes" id="UP000196587">
    <property type="component" value="Unassembled WGS sequence"/>
</dbReference>
<evidence type="ECO:0000313" key="2">
    <source>
        <dbReference type="Proteomes" id="UP000196587"/>
    </source>
</evidence>
<sequence length="70" mass="8065">MTKKETLTKSFVLRVDAVTMDAIEKWAADEFRSTNGQLQWIIAEALRKNGRVKKNKSTPHLDLETQECED</sequence>
<dbReference type="AlphaFoldDB" id="A0A1Y4JMB6"/>
<protein>
    <submittedName>
        <fullName evidence="1">DNA-binding protein</fullName>
    </submittedName>
</protein>
<dbReference type="SUPFAM" id="SSF47598">
    <property type="entry name" value="Ribbon-helix-helix"/>
    <property type="match status" value="1"/>
</dbReference>
<accession>A0A1Y4JMB6</accession>
<dbReference type="InterPro" id="IPR013321">
    <property type="entry name" value="Arc_rbn_hlx_hlx"/>
</dbReference>
<name>A0A1Y4JMB6_9BACE</name>
<reference evidence="2" key="1">
    <citation type="submission" date="2017-04" db="EMBL/GenBank/DDBJ databases">
        <title>Function of individual gut microbiota members based on whole genome sequencing of pure cultures obtained from chicken caecum.</title>
        <authorList>
            <person name="Medvecky M."/>
            <person name="Cejkova D."/>
            <person name="Polansky O."/>
            <person name="Karasova D."/>
            <person name="Kubasova T."/>
            <person name="Cizek A."/>
            <person name="Rychlik I."/>
        </authorList>
    </citation>
    <scope>NUCLEOTIDE SEQUENCE [LARGE SCALE GENOMIC DNA]</scope>
    <source>
        <strain evidence="2">An189</strain>
    </source>
</reference>
<dbReference type="RefSeq" id="WP_087412934.1">
    <property type="nucleotide sequence ID" value="NZ_CALIXP010000071.1"/>
</dbReference>
<dbReference type="GO" id="GO:0006355">
    <property type="term" value="P:regulation of DNA-templated transcription"/>
    <property type="evidence" value="ECO:0007669"/>
    <property type="project" value="InterPro"/>
</dbReference>
<proteinExistence type="predicted"/>
<dbReference type="EMBL" id="NFKE01000007">
    <property type="protein sequence ID" value="OUP33723.1"/>
    <property type="molecule type" value="Genomic_DNA"/>
</dbReference>